<organism evidence="2 3">
    <name type="scientific">Stegodyphus mimosarum</name>
    <name type="common">African social velvet spider</name>
    <dbReference type="NCBI Taxonomy" id="407821"/>
    <lineage>
        <taxon>Eukaryota</taxon>
        <taxon>Metazoa</taxon>
        <taxon>Ecdysozoa</taxon>
        <taxon>Arthropoda</taxon>
        <taxon>Chelicerata</taxon>
        <taxon>Arachnida</taxon>
        <taxon>Araneae</taxon>
        <taxon>Araneomorphae</taxon>
        <taxon>Entelegynae</taxon>
        <taxon>Eresoidea</taxon>
        <taxon>Eresidae</taxon>
        <taxon>Stegodyphus</taxon>
    </lineage>
</organism>
<evidence type="ECO:0000313" key="3">
    <source>
        <dbReference type="Proteomes" id="UP000054359"/>
    </source>
</evidence>
<evidence type="ECO:0000313" key="2">
    <source>
        <dbReference type="EMBL" id="KFM82419.1"/>
    </source>
</evidence>
<reference evidence="2 3" key="1">
    <citation type="submission" date="2013-11" db="EMBL/GenBank/DDBJ databases">
        <title>Genome sequencing of Stegodyphus mimosarum.</title>
        <authorList>
            <person name="Bechsgaard J."/>
        </authorList>
    </citation>
    <scope>NUCLEOTIDE SEQUENCE [LARGE SCALE GENOMIC DNA]</scope>
</reference>
<evidence type="ECO:0000256" key="1">
    <source>
        <dbReference type="SAM" id="Coils"/>
    </source>
</evidence>
<proteinExistence type="predicted"/>
<feature type="non-terminal residue" evidence="2">
    <location>
        <position position="118"/>
    </location>
</feature>
<dbReference type="EMBL" id="KK122283">
    <property type="protein sequence ID" value="KFM82419.1"/>
    <property type="molecule type" value="Genomic_DNA"/>
</dbReference>
<feature type="coiled-coil region" evidence="1">
    <location>
        <begin position="10"/>
        <end position="44"/>
    </location>
</feature>
<dbReference type="Proteomes" id="UP000054359">
    <property type="component" value="Unassembled WGS sequence"/>
</dbReference>
<name>A0A087UYI0_STEMI</name>
<sequence>MEELAWNNEKRKLEQEINISRELYKDVINRIEEQRSDIQDLHRTIHILHYQITNNKPTNLPEKVFKMQHGSTKTKSAFFKDSPQKYREYSLKFIAETKDRIDKLQQETGALQDKCSYV</sequence>
<protein>
    <submittedName>
        <fullName evidence="2">Uncharacterized protein</fullName>
    </submittedName>
</protein>
<keyword evidence="3" id="KW-1185">Reference proteome</keyword>
<gene>
    <name evidence="2" type="ORF">X975_23671</name>
</gene>
<accession>A0A087UYI0</accession>
<keyword evidence="1" id="KW-0175">Coiled coil</keyword>
<dbReference type="AlphaFoldDB" id="A0A087UYI0"/>